<evidence type="ECO:0000313" key="4">
    <source>
        <dbReference type="Proteomes" id="UP001327560"/>
    </source>
</evidence>
<feature type="transmembrane region" description="Helical" evidence="1">
    <location>
        <begin position="500"/>
        <end position="523"/>
    </location>
</feature>
<accession>A0AAQ3KUP7</accession>
<feature type="signal peptide" evidence="2">
    <location>
        <begin position="1"/>
        <end position="26"/>
    </location>
</feature>
<keyword evidence="1" id="KW-1133">Transmembrane helix</keyword>
<dbReference type="AlphaFoldDB" id="A0AAQ3KUP7"/>
<evidence type="ECO:0000256" key="1">
    <source>
        <dbReference type="SAM" id="Phobius"/>
    </source>
</evidence>
<keyword evidence="2" id="KW-0732">Signal</keyword>
<dbReference type="PANTHER" id="PTHR31414">
    <property type="entry name" value="TRANSMEMBRANE PROTEIN DDB_G0292058"/>
    <property type="match status" value="1"/>
</dbReference>
<dbReference type="Proteomes" id="UP001327560">
    <property type="component" value="Chromosome 7"/>
</dbReference>
<dbReference type="InterPro" id="IPR040283">
    <property type="entry name" value="DDB_G0292058-like"/>
</dbReference>
<gene>
    <name evidence="3" type="ORF">Cni_G24273</name>
</gene>
<dbReference type="GO" id="GO:0005886">
    <property type="term" value="C:plasma membrane"/>
    <property type="evidence" value="ECO:0007669"/>
    <property type="project" value="TreeGrafter"/>
</dbReference>
<dbReference type="PANTHER" id="PTHR31414:SF15">
    <property type="entry name" value="PLASMA MEMBRANE FUSION PROTEIN"/>
    <property type="match status" value="1"/>
</dbReference>
<feature type="transmembrane region" description="Helical" evidence="1">
    <location>
        <begin position="261"/>
        <end position="283"/>
    </location>
</feature>
<keyword evidence="4" id="KW-1185">Reference proteome</keyword>
<evidence type="ECO:0000313" key="3">
    <source>
        <dbReference type="EMBL" id="WOL15492.1"/>
    </source>
</evidence>
<dbReference type="GO" id="GO:0009506">
    <property type="term" value="C:plasmodesma"/>
    <property type="evidence" value="ECO:0007669"/>
    <property type="project" value="TreeGrafter"/>
</dbReference>
<feature type="chain" id="PRO_5042862266" evidence="2">
    <location>
        <begin position="27"/>
        <end position="549"/>
    </location>
</feature>
<evidence type="ECO:0000256" key="2">
    <source>
        <dbReference type="SAM" id="SignalP"/>
    </source>
</evidence>
<dbReference type="EMBL" id="CP136896">
    <property type="protein sequence ID" value="WOL15492.1"/>
    <property type="molecule type" value="Genomic_DNA"/>
</dbReference>
<name>A0AAQ3KUP7_9LILI</name>
<feature type="transmembrane region" description="Helical" evidence="1">
    <location>
        <begin position="290"/>
        <end position="311"/>
    </location>
</feature>
<feature type="transmembrane region" description="Helical" evidence="1">
    <location>
        <begin position="146"/>
        <end position="169"/>
    </location>
</feature>
<organism evidence="3 4">
    <name type="scientific">Canna indica</name>
    <name type="common">Indian-shot</name>
    <dbReference type="NCBI Taxonomy" id="4628"/>
    <lineage>
        <taxon>Eukaryota</taxon>
        <taxon>Viridiplantae</taxon>
        <taxon>Streptophyta</taxon>
        <taxon>Embryophyta</taxon>
        <taxon>Tracheophyta</taxon>
        <taxon>Spermatophyta</taxon>
        <taxon>Magnoliopsida</taxon>
        <taxon>Liliopsida</taxon>
        <taxon>Zingiberales</taxon>
        <taxon>Cannaceae</taxon>
        <taxon>Canna</taxon>
    </lineage>
</organism>
<keyword evidence="1" id="KW-0812">Transmembrane</keyword>
<sequence length="549" mass="61180">MAFARVPDFLFLLPLLLVLFLPFSASHPSFGVKKTSSQGGGLKDGLVLTRRSAAEVPPPSNITVDNSSFILAAARTHRKDPLDGFNRYTGGWNISEKHYWASVGYTAAPLFAIALAWFVIFALVLLLMCCWFCCCRRRSYSYSRAAYALSLILLILFTCAAIVGCAVLYKGQGKFHSSTYKTLDYVVGQANFTVENLRNFSDSLADAKKITVDQVFLPTNVQGEIDVLEAKVNSSANSLANRTSDNSRKIRRVLDRVRLDLIIIAAVMLLLAFLGFLLSILGLQFIVSILVVVGWILVTGTFILCGIFLLLHNVVADTCVAMNEWVDHPHAHTALDDILPCIDVATANESLYRSREVTFQLVNVVNQVITNVSNRNFPPAMPFLYYNQSGPLMPTLCNPYTPDLNNHTCNPGEVDFNNASQVWKGYVCQTAVVSGSEICKTVGRVTPSIYNQMAAAINVSRGLYYYVPFLTQLEDCTFVRDTFTGIHENNCPELERNSKLVYIGLVMVSAAVMLSLIFWVIYARERRHRKYNKQFIVQSGSPHLQEKRP</sequence>
<keyword evidence="1" id="KW-0472">Membrane</keyword>
<reference evidence="3 4" key="1">
    <citation type="submission" date="2023-10" db="EMBL/GenBank/DDBJ databases">
        <title>Chromosome-scale genome assembly provides insights into flower coloration mechanisms of Canna indica.</title>
        <authorList>
            <person name="Li C."/>
        </authorList>
    </citation>
    <scope>NUCLEOTIDE SEQUENCE [LARGE SCALE GENOMIC DNA]</scope>
    <source>
        <tissue evidence="3">Flower</tissue>
    </source>
</reference>
<feature type="transmembrane region" description="Helical" evidence="1">
    <location>
        <begin position="110"/>
        <end position="134"/>
    </location>
</feature>
<proteinExistence type="predicted"/>
<protein>
    <submittedName>
        <fullName evidence="3">Uncharacterized protein</fullName>
    </submittedName>
</protein>